<dbReference type="GO" id="GO:0012505">
    <property type="term" value="C:endomembrane system"/>
    <property type="evidence" value="ECO:0007669"/>
    <property type="project" value="UniProtKB-SubCell"/>
</dbReference>
<keyword evidence="2 5" id="KW-0812">Transmembrane</keyword>
<evidence type="ECO:0000259" key="7">
    <source>
        <dbReference type="Pfam" id="PF00361"/>
    </source>
</evidence>
<gene>
    <name evidence="5" type="primary">nuoN</name>
    <name evidence="8" type="ORF">SAMN05660413_01949</name>
</gene>
<comment type="similarity">
    <text evidence="5">Belongs to the complex I subunit 2 family.</text>
</comment>
<evidence type="ECO:0000256" key="5">
    <source>
        <dbReference type="HAMAP-Rule" id="MF_00445"/>
    </source>
</evidence>
<comment type="subunit">
    <text evidence="5">NDH-1 is composed of 14 different subunits. Subunits NuoA, H, J, K, L, M, N constitute the membrane sector of the complex.</text>
</comment>
<dbReference type="GO" id="GO:0005886">
    <property type="term" value="C:plasma membrane"/>
    <property type="evidence" value="ECO:0007669"/>
    <property type="project" value="UniProtKB-SubCell"/>
</dbReference>
<keyword evidence="9" id="KW-1185">Reference proteome</keyword>
<feature type="transmembrane region" description="Helical" evidence="5">
    <location>
        <begin position="36"/>
        <end position="54"/>
    </location>
</feature>
<dbReference type="PANTHER" id="PTHR22773">
    <property type="entry name" value="NADH DEHYDROGENASE"/>
    <property type="match status" value="1"/>
</dbReference>
<dbReference type="HAMAP" id="MF_00445">
    <property type="entry name" value="NDH1_NuoN_1"/>
    <property type="match status" value="1"/>
</dbReference>
<dbReference type="STRING" id="287099.SAMN05660413_01949"/>
<keyword evidence="5" id="KW-0813">Transport</keyword>
<feature type="transmembrane region" description="Helical" evidence="5">
    <location>
        <begin position="202"/>
        <end position="224"/>
    </location>
</feature>
<comment type="function">
    <text evidence="5">NDH-1 shuttles electrons from NADH, via FMN and iron-sulfur (Fe-S) centers, to quinones in the respiratory chain. The immediate electron acceptor for the enzyme in this species is believed to be a menaquinone. Couples the redox reaction to proton translocation (for every two electrons transferred, four hydrogen ions are translocated across the cytoplasmic membrane), and thus conserves the redox energy in a proton gradient.</text>
</comment>
<dbReference type="GO" id="GO:0042773">
    <property type="term" value="P:ATP synthesis coupled electron transport"/>
    <property type="evidence" value="ECO:0007669"/>
    <property type="project" value="InterPro"/>
</dbReference>
<dbReference type="RefSeq" id="WP_093408927.1">
    <property type="nucleotide sequence ID" value="NZ_FOVL01000011.1"/>
</dbReference>
<feature type="transmembrane region" description="Helical" evidence="5">
    <location>
        <begin position="270"/>
        <end position="288"/>
    </location>
</feature>
<dbReference type="AlphaFoldDB" id="A0A1I5AN04"/>
<comment type="subcellular location">
    <subcellularLocation>
        <location evidence="5">Cell membrane</location>
        <topology evidence="5">Multi-pass membrane protein</topology>
    </subcellularLocation>
    <subcellularLocation>
        <location evidence="1">Endomembrane system</location>
        <topology evidence="1">Multi-pass membrane protein</topology>
    </subcellularLocation>
    <subcellularLocation>
        <location evidence="6">Membrane</location>
        <topology evidence="6">Multi-pass membrane protein</topology>
    </subcellularLocation>
</comment>
<keyword evidence="5" id="KW-0874">Quinone</keyword>
<feature type="domain" description="NADH:quinone oxidoreductase/Mrp antiporter transmembrane" evidence="7">
    <location>
        <begin position="124"/>
        <end position="413"/>
    </location>
</feature>
<dbReference type="GO" id="GO:0048038">
    <property type="term" value="F:quinone binding"/>
    <property type="evidence" value="ECO:0007669"/>
    <property type="project" value="UniProtKB-KW"/>
</dbReference>
<evidence type="ECO:0000256" key="3">
    <source>
        <dbReference type="ARBA" id="ARBA00022989"/>
    </source>
</evidence>
<feature type="transmembrane region" description="Helical" evidence="5">
    <location>
        <begin position="106"/>
        <end position="122"/>
    </location>
</feature>
<evidence type="ECO:0000256" key="1">
    <source>
        <dbReference type="ARBA" id="ARBA00004127"/>
    </source>
</evidence>
<evidence type="ECO:0000313" key="9">
    <source>
        <dbReference type="Proteomes" id="UP000199153"/>
    </source>
</evidence>
<accession>A0A1I5AN04</accession>
<feature type="transmembrane region" description="Helical" evidence="5">
    <location>
        <begin position="128"/>
        <end position="149"/>
    </location>
</feature>
<dbReference type="Pfam" id="PF00361">
    <property type="entry name" value="Proton_antipo_M"/>
    <property type="match status" value="1"/>
</dbReference>
<dbReference type="InterPro" id="IPR010096">
    <property type="entry name" value="NADH-Q_OxRdtase_suN/2"/>
</dbReference>
<dbReference type="OrthoDB" id="9811718at2"/>
<keyword evidence="3 5" id="KW-1133">Transmembrane helix</keyword>
<feature type="transmembrane region" description="Helical" evidence="5">
    <location>
        <begin position="74"/>
        <end position="94"/>
    </location>
</feature>
<feature type="transmembrane region" description="Helical" evidence="5">
    <location>
        <begin position="365"/>
        <end position="387"/>
    </location>
</feature>
<name>A0A1I5AN04_9FLAO</name>
<sequence length="476" mass="52951">MELSSFFLMRHEMVLLAIALILIIAEILIPKQKKSSAVHLAIFLFGIHTALGFFPLEESSLFGGMFRTNSLIHFFKNVLNIGVFILLLQSADWIQEKIVKLNRGTEFFILLFFSLLGMYFMISAGDFLMFYIGMELSTIPVAALAAFELVKRSSSEAGIKLILSAAMASGISLFGISMLYATSGSIYFHDIIEVITSNNLTILGFVLFFAGLAFKISLVPFHFWTADVYEGAPISVASYLSVISKGAAVFILMILMFTVLKPLMEVWENMIYVIALATMFVGNLFALRQQNMKRFLAFSSIAQAGFILLGLITGTQLGTASVVYFVMIYIFSNLAAFGVVQAISLKTGKENIDDYNGLYRTNPKLSLIMLLALFSLAGIPPVAGFFGKFFLYTAAASEGYYLLVFLAVVNVTISLYYYLLVVRAMFLRTNENPIPFFNNKLYMRLGLGITVIGIMVLGLYSPLYDYIYELSAVFNQ</sequence>
<feature type="transmembrane region" description="Helical" evidence="5">
    <location>
        <begin position="12"/>
        <end position="29"/>
    </location>
</feature>
<dbReference type="GO" id="GO:0008137">
    <property type="term" value="F:NADH dehydrogenase (ubiquinone) activity"/>
    <property type="evidence" value="ECO:0007669"/>
    <property type="project" value="InterPro"/>
</dbReference>
<evidence type="ECO:0000256" key="2">
    <source>
        <dbReference type="ARBA" id="ARBA00022692"/>
    </source>
</evidence>
<feature type="transmembrane region" description="Helical" evidence="5">
    <location>
        <begin position="161"/>
        <end position="182"/>
    </location>
</feature>
<keyword evidence="4 5" id="KW-0472">Membrane</keyword>
<evidence type="ECO:0000313" key="8">
    <source>
        <dbReference type="EMBL" id="SFN63752.1"/>
    </source>
</evidence>
<feature type="transmembrane region" description="Helical" evidence="5">
    <location>
        <begin position="236"/>
        <end position="258"/>
    </location>
</feature>
<dbReference type="NCBIfam" id="TIGR01770">
    <property type="entry name" value="NDH_I_N"/>
    <property type="match status" value="1"/>
</dbReference>
<organism evidence="8 9">
    <name type="scientific">Salegentibacter flavus</name>
    <dbReference type="NCBI Taxonomy" id="287099"/>
    <lineage>
        <taxon>Bacteria</taxon>
        <taxon>Pseudomonadati</taxon>
        <taxon>Bacteroidota</taxon>
        <taxon>Flavobacteriia</taxon>
        <taxon>Flavobacteriales</taxon>
        <taxon>Flavobacteriaceae</taxon>
        <taxon>Salegentibacter</taxon>
    </lineage>
</organism>
<proteinExistence type="inferred from homology"/>
<protein>
    <recommendedName>
        <fullName evidence="5">NADH-quinone oxidoreductase subunit N</fullName>
        <ecNumber evidence="5">7.1.1.-</ecNumber>
    </recommendedName>
    <alternativeName>
        <fullName evidence="5">NADH dehydrogenase I subunit N</fullName>
    </alternativeName>
    <alternativeName>
        <fullName evidence="5">NDH-1 subunit N</fullName>
    </alternativeName>
</protein>
<dbReference type="Proteomes" id="UP000199153">
    <property type="component" value="Unassembled WGS sequence"/>
</dbReference>
<keyword evidence="5" id="KW-1278">Translocase</keyword>
<comment type="catalytic activity">
    <reaction evidence="5">
        <text>a quinone + NADH + 5 H(+)(in) = a quinol + NAD(+) + 4 H(+)(out)</text>
        <dbReference type="Rhea" id="RHEA:57888"/>
        <dbReference type="ChEBI" id="CHEBI:15378"/>
        <dbReference type="ChEBI" id="CHEBI:24646"/>
        <dbReference type="ChEBI" id="CHEBI:57540"/>
        <dbReference type="ChEBI" id="CHEBI:57945"/>
        <dbReference type="ChEBI" id="CHEBI:132124"/>
    </reaction>
</comment>
<dbReference type="EMBL" id="FOVL01000011">
    <property type="protein sequence ID" value="SFN63752.1"/>
    <property type="molecule type" value="Genomic_DNA"/>
</dbReference>
<feature type="transmembrane region" description="Helical" evidence="5">
    <location>
        <begin position="323"/>
        <end position="345"/>
    </location>
</feature>
<keyword evidence="5" id="KW-0520">NAD</keyword>
<evidence type="ECO:0000256" key="6">
    <source>
        <dbReference type="RuleBase" id="RU000320"/>
    </source>
</evidence>
<dbReference type="InterPro" id="IPR001750">
    <property type="entry name" value="ND/Mrp_TM"/>
</dbReference>
<keyword evidence="5" id="KW-1003">Cell membrane</keyword>
<dbReference type="GO" id="GO:0050136">
    <property type="term" value="F:NADH dehydrogenase (quinone) (non-electrogenic) activity"/>
    <property type="evidence" value="ECO:0007669"/>
    <property type="project" value="UniProtKB-UniRule"/>
</dbReference>
<reference evidence="8 9" key="1">
    <citation type="submission" date="2016-10" db="EMBL/GenBank/DDBJ databases">
        <authorList>
            <person name="de Groot N.N."/>
        </authorList>
    </citation>
    <scope>NUCLEOTIDE SEQUENCE [LARGE SCALE GENOMIC DNA]</scope>
    <source>
        <strain evidence="8 9">DSM 17794</strain>
    </source>
</reference>
<feature type="transmembrane region" description="Helical" evidence="5">
    <location>
        <begin position="399"/>
        <end position="420"/>
    </location>
</feature>
<evidence type="ECO:0000256" key="4">
    <source>
        <dbReference type="ARBA" id="ARBA00023136"/>
    </source>
</evidence>
<feature type="transmembrane region" description="Helical" evidence="5">
    <location>
        <begin position="295"/>
        <end position="317"/>
    </location>
</feature>
<dbReference type="EC" id="7.1.1.-" evidence="5"/>
<feature type="transmembrane region" description="Helical" evidence="5">
    <location>
        <begin position="441"/>
        <end position="460"/>
    </location>
</feature>